<dbReference type="EMBL" id="WBKG01000031">
    <property type="protein sequence ID" value="KAB1982292.1"/>
    <property type="molecule type" value="Genomic_DNA"/>
</dbReference>
<organism evidence="1 2">
    <name type="scientific">Streptomyces triticiradicis</name>
    <dbReference type="NCBI Taxonomy" id="2651189"/>
    <lineage>
        <taxon>Bacteria</taxon>
        <taxon>Bacillati</taxon>
        <taxon>Actinomycetota</taxon>
        <taxon>Actinomycetes</taxon>
        <taxon>Kitasatosporales</taxon>
        <taxon>Streptomycetaceae</taxon>
        <taxon>Streptomyces</taxon>
    </lineage>
</organism>
<gene>
    <name evidence="1" type="ORF">F8144_30485</name>
</gene>
<evidence type="ECO:0008006" key="3">
    <source>
        <dbReference type="Google" id="ProtNLM"/>
    </source>
</evidence>
<evidence type="ECO:0000313" key="2">
    <source>
        <dbReference type="Proteomes" id="UP000442990"/>
    </source>
</evidence>
<protein>
    <recommendedName>
        <fullName evidence="3">DUF3806 domain-containing protein</fullName>
    </recommendedName>
</protein>
<sequence length="150" mass="16809">MRLRLKYAPIPENVARFAADIVASAAEVSRVELDYSPDSLTLVDDILEGFRADGITSDQVAETLFGFGCYIGEVLARHEGGCWRKATEQEVNLFSFPMVIELPAKRVCNPIGKVFKRMENGPEDNLRYFYTVFTSAEPRSLRATDAPVDR</sequence>
<proteinExistence type="predicted"/>
<evidence type="ECO:0000313" key="1">
    <source>
        <dbReference type="EMBL" id="KAB1982292.1"/>
    </source>
</evidence>
<accession>A0A7J5DAP1</accession>
<name>A0A7J5DAP1_9ACTN</name>
<keyword evidence="2" id="KW-1185">Reference proteome</keyword>
<comment type="caution">
    <text evidence="1">The sequence shown here is derived from an EMBL/GenBank/DDBJ whole genome shotgun (WGS) entry which is preliminary data.</text>
</comment>
<reference evidence="1 2" key="1">
    <citation type="submission" date="2019-09" db="EMBL/GenBank/DDBJ databases">
        <title>Isolation and identification of active actinomycetes.</title>
        <authorList>
            <person name="Yu Z."/>
            <person name="Han C."/>
            <person name="Yu B."/>
        </authorList>
    </citation>
    <scope>NUCLEOTIDE SEQUENCE [LARGE SCALE GENOMIC DNA]</scope>
    <source>
        <strain evidence="1 2">NEAU-H2</strain>
    </source>
</reference>
<dbReference type="Proteomes" id="UP000442990">
    <property type="component" value="Unassembled WGS sequence"/>
</dbReference>
<dbReference type="AlphaFoldDB" id="A0A7J5DAP1"/>